<protein>
    <submittedName>
        <fullName evidence="7">FLAP-like endonuclease XPG</fullName>
    </submittedName>
</protein>
<keyword evidence="7" id="KW-0255">Endonuclease</keyword>
<gene>
    <name evidence="7" type="ORF">Terrestrivirus7_17</name>
</gene>
<feature type="domain" description="XPG N-terminal" evidence="6">
    <location>
        <begin position="1"/>
        <end position="169"/>
    </location>
</feature>
<dbReference type="InterPro" id="IPR006086">
    <property type="entry name" value="XPG-I_dom"/>
</dbReference>
<dbReference type="Pfam" id="PF00752">
    <property type="entry name" value="XPG_N"/>
    <property type="match status" value="1"/>
</dbReference>
<proteinExistence type="predicted"/>
<dbReference type="InterPro" id="IPR006085">
    <property type="entry name" value="XPG_DNA_repair_N"/>
</dbReference>
<feature type="region of interest" description="Disordered" evidence="4">
    <location>
        <begin position="77"/>
        <end position="113"/>
    </location>
</feature>
<dbReference type="PANTHER" id="PTHR11081">
    <property type="entry name" value="FLAP ENDONUCLEASE FAMILY MEMBER"/>
    <property type="match status" value="1"/>
</dbReference>
<dbReference type="SUPFAM" id="SSF47807">
    <property type="entry name" value="5' to 3' exonuclease, C-terminal subdomain"/>
    <property type="match status" value="1"/>
</dbReference>
<dbReference type="InterPro" id="IPR029060">
    <property type="entry name" value="PIN-like_dom_sf"/>
</dbReference>
<dbReference type="SMART" id="SM00484">
    <property type="entry name" value="XPGI"/>
    <property type="match status" value="1"/>
</dbReference>
<dbReference type="PRINTS" id="PR00853">
    <property type="entry name" value="XPGRADSUPER"/>
</dbReference>
<evidence type="ECO:0000259" key="5">
    <source>
        <dbReference type="SMART" id="SM00484"/>
    </source>
</evidence>
<keyword evidence="1" id="KW-0540">Nuclease</keyword>
<name>A0A3G4ZQ62_9VIRU</name>
<reference evidence="7" key="1">
    <citation type="submission" date="2018-10" db="EMBL/GenBank/DDBJ databases">
        <title>Hidden diversity of soil giant viruses.</title>
        <authorList>
            <person name="Schulz F."/>
            <person name="Alteio L."/>
            <person name="Goudeau D."/>
            <person name="Ryan E.M."/>
            <person name="Malmstrom R.R."/>
            <person name="Blanchard J."/>
            <person name="Woyke T."/>
        </authorList>
    </citation>
    <scope>NUCLEOTIDE SEQUENCE</scope>
    <source>
        <strain evidence="7">TEV1</strain>
    </source>
</reference>
<feature type="compositionally biased region" description="Basic and acidic residues" evidence="4">
    <location>
        <begin position="445"/>
        <end position="464"/>
    </location>
</feature>
<evidence type="ECO:0000256" key="4">
    <source>
        <dbReference type="SAM" id="MobiDB-lite"/>
    </source>
</evidence>
<dbReference type="InterPro" id="IPR006084">
    <property type="entry name" value="XPG/Rad2"/>
</dbReference>
<evidence type="ECO:0000256" key="3">
    <source>
        <dbReference type="SAM" id="Coils"/>
    </source>
</evidence>
<feature type="compositionally biased region" description="Acidic residues" evidence="4">
    <location>
        <begin position="91"/>
        <end position="110"/>
    </location>
</feature>
<organism evidence="7">
    <name type="scientific">Terrestrivirus sp</name>
    <dbReference type="NCBI Taxonomy" id="2487775"/>
    <lineage>
        <taxon>Viruses</taxon>
        <taxon>Varidnaviria</taxon>
        <taxon>Bamfordvirae</taxon>
        <taxon>Nucleocytoviricota</taxon>
        <taxon>Megaviricetes</taxon>
        <taxon>Imitervirales</taxon>
        <taxon>Mimiviridae</taxon>
        <taxon>Klosneuvirinae</taxon>
    </lineage>
</organism>
<feature type="coiled-coil region" evidence="3">
    <location>
        <begin position="154"/>
        <end position="186"/>
    </location>
</feature>
<evidence type="ECO:0000256" key="2">
    <source>
        <dbReference type="ARBA" id="ARBA00022801"/>
    </source>
</evidence>
<evidence type="ECO:0000313" key="7">
    <source>
        <dbReference type="EMBL" id="AYV76464.1"/>
    </source>
</evidence>
<evidence type="ECO:0000259" key="6">
    <source>
        <dbReference type="SMART" id="SM00485"/>
    </source>
</evidence>
<dbReference type="Gene3D" id="1.10.150.20">
    <property type="entry name" value="5' to 3' exonuclease, C-terminal subdomain"/>
    <property type="match status" value="1"/>
</dbReference>
<dbReference type="SUPFAM" id="SSF88723">
    <property type="entry name" value="PIN domain-like"/>
    <property type="match status" value="1"/>
</dbReference>
<evidence type="ECO:0000256" key="1">
    <source>
        <dbReference type="ARBA" id="ARBA00022722"/>
    </source>
</evidence>
<keyword evidence="3" id="KW-0175">Coiled coil</keyword>
<sequence length="518" mass="59668">MGGQNIFKRHQDCGTPRHSCELKGTKQAIDMANQLYRHMIGNRKRRRGTLKEVHEYIDIAKMLQTIGLHKHELVNDPLSTDIKPDQNVDLESGDDGFDSDSDDETGDDDNSTVNEFVDFEDSVSHIIAVCLVVFLVIDRNIFPILVFDGKAPELKKAKLLERKQNREKAEEERDRLDDKNSDEYIKQNKRCVSLQGRHYNESIELMKAFGLPTVVSYGEADPQCAAFACDPSVCHGVIGNDSDLLLFGANRVVKDFSRKNAMYVEFKLTEILTSMKKKINKIREGEGLPQIDKFTNENFIDLSILCGTDYNKAITGFENTDSCMIELFAKFDLNVEKVVAYLKTEAERNNHINIPGNFIELWQKVREYYINAKVIDPQSINTDIHMPNITQMTKLLVDKYCFKKEVVDKLYNGLVSLYNMYHKITGGSESYKSFRSYQVKFHGEKKYQQRDRDRDRNRECDREQPQIPSKNDDSYGSPAWKTKVIKSNRYNKLKHNPRNISNSSLRETIPKIFSPVPV</sequence>
<dbReference type="CDD" id="cd09897">
    <property type="entry name" value="H3TH_FEN1-XPG-like"/>
    <property type="match status" value="1"/>
</dbReference>
<feature type="region of interest" description="Disordered" evidence="4">
    <location>
        <begin position="445"/>
        <end position="479"/>
    </location>
</feature>
<dbReference type="GO" id="GO:0004519">
    <property type="term" value="F:endonuclease activity"/>
    <property type="evidence" value="ECO:0007669"/>
    <property type="project" value="UniProtKB-KW"/>
</dbReference>
<dbReference type="Pfam" id="PF00867">
    <property type="entry name" value="XPG_I"/>
    <property type="match status" value="1"/>
</dbReference>
<dbReference type="SMART" id="SM00485">
    <property type="entry name" value="XPGN"/>
    <property type="match status" value="1"/>
</dbReference>
<feature type="domain" description="XPG-I" evidence="5">
    <location>
        <begin position="207"/>
        <end position="277"/>
    </location>
</feature>
<dbReference type="EMBL" id="MK071985">
    <property type="protein sequence ID" value="AYV76464.1"/>
    <property type="molecule type" value="Genomic_DNA"/>
</dbReference>
<accession>A0A3G4ZQ62</accession>
<dbReference type="Gene3D" id="3.40.50.1010">
    <property type="entry name" value="5'-nuclease"/>
    <property type="match status" value="1"/>
</dbReference>
<keyword evidence="2" id="KW-0378">Hydrolase</keyword>
<dbReference type="GO" id="GO:0016787">
    <property type="term" value="F:hydrolase activity"/>
    <property type="evidence" value="ECO:0007669"/>
    <property type="project" value="UniProtKB-KW"/>
</dbReference>
<dbReference type="InterPro" id="IPR036279">
    <property type="entry name" value="5-3_exonuclease_C_sf"/>
</dbReference>